<evidence type="ECO:0000313" key="1">
    <source>
        <dbReference type="EMBL" id="TWI23752.1"/>
    </source>
</evidence>
<sequence>MEKLTASILKHVAELPEGTPISAKELLHLGSRAAVDQSLSRLVQRGRLLRAGRGRYVQPVTSRFGARPPSVETVLRGLAASSGELIAPHGAAAANALGLTTQVPARSVYLTSGRSRQFKLGNQTIELRHAPAWQLEMTDKPAGEAIRALAWLRKSAAPMALQTLRQRLPSPVLKEIASARPRMPTWLAEQVSQLVTHG</sequence>
<reference evidence="1 2" key="1">
    <citation type="journal article" date="2015" name="Stand. Genomic Sci.">
        <title>Genomic Encyclopedia of Bacterial and Archaeal Type Strains, Phase III: the genomes of soil and plant-associated and newly described type strains.</title>
        <authorList>
            <person name="Whitman W.B."/>
            <person name="Woyke T."/>
            <person name="Klenk H.P."/>
            <person name="Zhou Y."/>
            <person name="Lilburn T.G."/>
            <person name="Beck B.J."/>
            <person name="De Vos P."/>
            <person name="Vandamme P."/>
            <person name="Eisen J.A."/>
            <person name="Garrity G."/>
            <person name="Hugenholtz P."/>
            <person name="Kyrpides N.C."/>
        </authorList>
    </citation>
    <scope>NUCLEOTIDE SEQUENCE [LARGE SCALE GENOMIC DNA]</scope>
    <source>
        <strain evidence="1 2">CGMCC 1.2546</strain>
    </source>
</reference>
<dbReference type="InterPro" id="IPR045738">
    <property type="entry name" value="DUF6088"/>
</dbReference>
<gene>
    <name evidence="1" type="ORF">IQ26_06414</name>
</gene>
<keyword evidence="2" id="KW-1185">Reference proteome</keyword>
<dbReference type="RefSeq" id="WP_145722373.1">
    <property type="nucleotide sequence ID" value="NZ_BSPF01000066.1"/>
</dbReference>
<protein>
    <recommendedName>
        <fullName evidence="3">Transcriptional regulator, AbiEi antitoxin, Type IV TA system</fullName>
    </recommendedName>
</protein>
<accession>A0A562MV15</accession>
<dbReference type="Pfam" id="PF19570">
    <property type="entry name" value="DUF6088"/>
    <property type="match status" value="1"/>
</dbReference>
<dbReference type="Proteomes" id="UP000317122">
    <property type="component" value="Unassembled WGS sequence"/>
</dbReference>
<comment type="caution">
    <text evidence="1">The sequence shown here is derived from an EMBL/GenBank/DDBJ whole genome shotgun (WGS) entry which is preliminary data.</text>
</comment>
<proteinExistence type="predicted"/>
<evidence type="ECO:0000313" key="2">
    <source>
        <dbReference type="Proteomes" id="UP000317122"/>
    </source>
</evidence>
<dbReference type="AlphaFoldDB" id="A0A562MV15"/>
<dbReference type="EMBL" id="VLKT01000059">
    <property type="protein sequence ID" value="TWI23752.1"/>
    <property type="molecule type" value="Genomic_DNA"/>
</dbReference>
<organism evidence="1 2">
    <name type="scientific">Mesorhizobium tianshanense</name>
    <dbReference type="NCBI Taxonomy" id="39844"/>
    <lineage>
        <taxon>Bacteria</taxon>
        <taxon>Pseudomonadati</taxon>
        <taxon>Pseudomonadota</taxon>
        <taxon>Alphaproteobacteria</taxon>
        <taxon>Hyphomicrobiales</taxon>
        <taxon>Phyllobacteriaceae</taxon>
        <taxon>Mesorhizobium</taxon>
    </lineage>
</organism>
<evidence type="ECO:0008006" key="3">
    <source>
        <dbReference type="Google" id="ProtNLM"/>
    </source>
</evidence>
<dbReference type="OrthoDB" id="583588at2"/>
<name>A0A562MV15_9HYPH</name>